<dbReference type="GO" id="GO:0044550">
    <property type="term" value="P:secondary metabolite biosynthetic process"/>
    <property type="evidence" value="ECO:0007669"/>
    <property type="project" value="TreeGrafter"/>
</dbReference>
<dbReference type="PANTHER" id="PTHR34069:SF2">
    <property type="entry name" value="BETA-KETOACYL-[ACYL-CARRIER-PROTEIN] SYNTHASE III"/>
    <property type="match status" value="1"/>
</dbReference>
<comment type="catalytic activity">
    <reaction evidence="11">
        <text>(2S)-2-methylbutanoyl-CoA + malonyl-[ACP] + H(+) = (4S)-4-methyl-3-oxohexanoyl-[ACP] + CO2 + CoA</text>
        <dbReference type="Rhea" id="RHEA:42276"/>
        <dbReference type="Rhea" id="RHEA-COMP:9623"/>
        <dbReference type="Rhea" id="RHEA-COMP:17148"/>
        <dbReference type="ChEBI" id="CHEBI:15378"/>
        <dbReference type="ChEBI" id="CHEBI:16526"/>
        <dbReference type="ChEBI" id="CHEBI:57287"/>
        <dbReference type="ChEBI" id="CHEBI:78449"/>
        <dbReference type="ChEBI" id="CHEBI:88166"/>
        <dbReference type="ChEBI" id="CHEBI:167462"/>
        <dbReference type="EC" id="2.3.1.300"/>
    </reaction>
    <physiologicalReaction direction="left-to-right" evidence="11">
        <dbReference type="Rhea" id="RHEA:42277"/>
    </physiologicalReaction>
</comment>
<evidence type="ECO:0000256" key="7">
    <source>
        <dbReference type="ARBA" id="ARBA00023098"/>
    </source>
</evidence>
<evidence type="ECO:0000259" key="16">
    <source>
        <dbReference type="Pfam" id="PF08545"/>
    </source>
</evidence>
<comment type="caution">
    <text evidence="17">The sequence shown here is derived from an EMBL/GenBank/DDBJ whole genome shotgun (WGS) entry which is preliminary data.</text>
</comment>
<comment type="subcellular location">
    <subcellularLocation>
        <location evidence="14">Cytoplasm</location>
    </subcellularLocation>
</comment>
<comment type="function">
    <text evidence="14">Catalyzes the condensation reaction of fatty acid synthesis by the addition to an acyl acceptor of two carbons from malonyl-ACP. Catalyzes the first condensation reaction which initiates fatty acid synthesis and may therefore play a role in governing the total rate of fatty acid production. Possesses both acetoacetyl-ACP synthase and acetyl transacylase activities. Its substrate specificity determines the biosynthesis of branched-chain and/or straight-chain of fatty acids.</text>
</comment>
<evidence type="ECO:0000259" key="15">
    <source>
        <dbReference type="Pfam" id="PF08541"/>
    </source>
</evidence>
<comment type="pathway">
    <text evidence="1 14">Lipid metabolism; fatty acid biosynthesis.</text>
</comment>
<keyword evidence="7 14" id="KW-0443">Lipid metabolism</keyword>
<dbReference type="EMBL" id="WHNX01000017">
    <property type="protein sequence ID" value="MPW26384.1"/>
    <property type="molecule type" value="Genomic_DNA"/>
</dbReference>
<sequence>MNKSKIIATGKYSPELAVSNFDLEKVIDTNDEWIYSRTGIKERRISQNESTLDLTYKASLDAIKKNNIDLSTIDLIIVATTTPDYFIPSTASLLQSRLGLNDSHVTCFDISAACTGLIYGIQIADKFIASGSVRKALVVGAEIFSKVLDWEDRGTCVLFGDGAGAVILEQSDKGILADYTNSSGDDNLSLTLPAVSLGSPFSLKELDCHSNNYLKMNGSEIFKFAAYAIKDSIDHILVKSNLTIEDIKYIVPHQANQRIIAKVSKDMKIPLEKFYMNLEYYGNTSAASIGMALDDLYGEDNLIEGDKILLIGFGGGLTWGSILFEY</sequence>
<dbReference type="InterPro" id="IPR016039">
    <property type="entry name" value="Thiolase-like"/>
</dbReference>
<gene>
    <name evidence="14 17" type="primary">fabH</name>
    <name evidence="17" type="ORF">GC105_11350</name>
</gene>
<keyword evidence="3 14" id="KW-0963">Cytoplasm</keyword>
<dbReference type="RefSeq" id="WP_152804836.1">
    <property type="nucleotide sequence ID" value="NZ_WHNX01000017.1"/>
</dbReference>
<evidence type="ECO:0000313" key="18">
    <source>
        <dbReference type="Proteomes" id="UP000440004"/>
    </source>
</evidence>
<evidence type="ECO:0000256" key="13">
    <source>
        <dbReference type="ARBA" id="ARBA00052985"/>
    </source>
</evidence>
<dbReference type="InterPro" id="IPR004655">
    <property type="entry name" value="FabH"/>
</dbReference>
<feature type="domain" description="Beta-ketoacyl-[acyl-carrier-protein] synthase III N-terminal" evidence="16">
    <location>
        <begin position="108"/>
        <end position="177"/>
    </location>
</feature>
<dbReference type="NCBIfam" id="TIGR00747">
    <property type="entry name" value="fabH"/>
    <property type="match status" value="1"/>
</dbReference>
<evidence type="ECO:0000256" key="14">
    <source>
        <dbReference type="HAMAP-Rule" id="MF_01815"/>
    </source>
</evidence>
<reference evidence="17 18" key="1">
    <citation type="submission" date="2019-10" db="EMBL/GenBank/DDBJ databases">
        <title>Alkalibaculum tamaniensis sp.nov., a new alkaliphilic acetogen, isolated on methoxylated aromatics from a mud volcano.</title>
        <authorList>
            <person name="Khomyakova M.A."/>
            <person name="Merkel A.Y."/>
            <person name="Bonch-Osmolovskaya E.A."/>
            <person name="Slobodkin A.I."/>
        </authorList>
    </citation>
    <scope>NUCLEOTIDE SEQUENCE [LARGE SCALE GENOMIC DNA]</scope>
    <source>
        <strain evidence="17 18">M08DMB</strain>
    </source>
</reference>
<dbReference type="EC" id="2.3.1.180" evidence="14"/>
<evidence type="ECO:0000256" key="11">
    <source>
        <dbReference type="ARBA" id="ARBA00052407"/>
    </source>
</evidence>
<evidence type="ECO:0000256" key="8">
    <source>
        <dbReference type="ARBA" id="ARBA00023160"/>
    </source>
</evidence>
<dbReference type="PANTHER" id="PTHR34069">
    <property type="entry name" value="3-OXOACYL-[ACYL-CARRIER-PROTEIN] SYNTHASE 3"/>
    <property type="match status" value="1"/>
</dbReference>
<evidence type="ECO:0000256" key="5">
    <source>
        <dbReference type="ARBA" id="ARBA00022679"/>
    </source>
</evidence>
<keyword evidence="18" id="KW-1185">Reference proteome</keyword>
<dbReference type="GO" id="GO:0004315">
    <property type="term" value="F:3-oxoacyl-[acyl-carrier-protein] synthase activity"/>
    <property type="evidence" value="ECO:0007669"/>
    <property type="project" value="InterPro"/>
</dbReference>
<keyword evidence="14" id="KW-0511">Multifunctional enzyme</keyword>
<evidence type="ECO:0000256" key="12">
    <source>
        <dbReference type="ARBA" id="ARBA00052467"/>
    </source>
</evidence>
<name>A0A6A7KAB6_9FIRM</name>
<organism evidence="17 18">
    <name type="scientific">Alkalibaculum sporogenes</name>
    <dbReference type="NCBI Taxonomy" id="2655001"/>
    <lineage>
        <taxon>Bacteria</taxon>
        <taxon>Bacillati</taxon>
        <taxon>Bacillota</taxon>
        <taxon>Clostridia</taxon>
        <taxon>Eubacteriales</taxon>
        <taxon>Eubacteriaceae</taxon>
        <taxon>Alkalibaculum</taxon>
    </lineage>
</organism>
<keyword evidence="5 14" id="KW-0808">Transferase</keyword>
<comment type="similarity">
    <text evidence="2 14">Belongs to the thiolase-like superfamily. FabH family.</text>
</comment>
<dbReference type="InterPro" id="IPR013747">
    <property type="entry name" value="ACP_syn_III_C"/>
</dbReference>
<dbReference type="AlphaFoldDB" id="A0A6A7KAB6"/>
<evidence type="ECO:0000256" key="2">
    <source>
        <dbReference type="ARBA" id="ARBA00008642"/>
    </source>
</evidence>
<dbReference type="Pfam" id="PF08545">
    <property type="entry name" value="ACP_syn_III"/>
    <property type="match status" value="1"/>
</dbReference>
<comment type="catalytic activity">
    <reaction evidence="12">
        <text>2-methylpropanoyl-CoA + malonyl-[ACP] + H(+) = 4-methyl-3-oxopentanoyl-[ACP] + CO2 + CoA</text>
        <dbReference type="Rhea" id="RHEA:42268"/>
        <dbReference type="Rhea" id="RHEA-COMP:9623"/>
        <dbReference type="Rhea" id="RHEA-COMP:9940"/>
        <dbReference type="ChEBI" id="CHEBI:15378"/>
        <dbReference type="ChEBI" id="CHEBI:16526"/>
        <dbReference type="ChEBI" id="CHEBI:57287"/>
        <dbReference type="ChEBI" id="CHEBI:57338"/>
        <dbReference type="ChEBI" id="CHEBI:78449"/>
        <dbReference type="ChEBI" id="CHEBI:78820"/>
        <dbReference type="EC" id="2.3.1.300"/>
    </reaction>
    <physiologicalReaction direction="left-to-right" evidence="12">
        <dbReference type="Rhea" id="RHEA:42269"/>
    </physiologicalReaction>
</comment>
<dbReference type="UniPathway" id="UPA00094"/>
<dbReference type="HAMAP" id="MF_01815">
    <property type="entry name" value="FabH"/>
    <property type="match status" value="1"/>
</dbReference>
<dbReference type="InterPro" id="IPR013751">
    <property type="entry name" value="ACP_syn_III_N"/>
</dbReference>
<keyword evidence="6 14" id="KW-0276">Fatty acid metabolism</keyword>
<feature type="region of interest" description="ACP-binding" evidence="14">
    <location>
        <begin position="254"/>
        <end position="258"/>
    </location>
</feature>
<comment type="subunit">
    <text evidence="14">Homodimer.</text>
</comment>
<protein>
    <recommendedName>
        <fullName evidence="14">Beta-ketoacyl-[acyl-carrier-protein] synthase III</fullName>
        <shortName evidence="14">Beta-ketoacyl-ACP synthase III</shortName>
        <shortName evidence="14">KAS III</shortName>
        <ecNumber evidence="14">2.3.1.180</ecNumber>
    </recommendedName>
    <alternativeName>
        <fullName evidence="14">3-oxoacyl-[acyl-carrier-protein] synthase 3</fullName>
    </alternativeName>
    <alternativeName>
        <fullName evidence="14">3-oxoacyl-[acyl-carrier-protein] synthase III</fullName>
    </alternativeName>
</protein>
<dbReference type="CDD" id="cd00830">
    <property type="entry name" value="KAS_III"/>
    <property type="match status" value="1"/>
</dbReference>
<comment type="catalytic activity">
    <reaction evidence="13">
        <text>3-methylbutanoyl-CoA + malonyl-[ACP] + H(+) = 5-methyl-3-oxohexanoyl-[ACP] + CO2 + CoA</text>
        <dbReference type="Rhea" id="RHEA:42272"/>
        <dbReference type="Rhea" id="RHEA-COMP:9623"/>
        <dbReference type="Rhea" id="RHEA-COMP:9941"/>
        <dbReference type="ChEBI" id="CHEBI:15378"/>
        <dbReference type="ChEBI" id="CHEBI:16526"/>
        <dbReference type="ChEBI" id="CHEBI:57287"/>
        <dbReference type="ChEBI" id="CHEBI:57345"/>
        <dbReference type="ChEBI" id="CHEBI:78449"/>
        <dbReference type="ChEBI" id="CHEBI:78822"/>
        <dbReference type="EC" id="2.3.1.300"/>
    </reaction>
    <physiologicalReaction direction="left-to-right" evidence="13">
        <dbReference type="Rhea" id="RHEA:42273"/>
    </physiologicalReaction>
</comment>
<feature type="active site" evidence="14">
    <location>
        <position position="283"/>
    </location>
</feature>
<keyword evidence="4 14" id="KW-0444">Lipid biosynthesis</keyword>
<dbReference type="Pfam" id="PF08541">
    <property type="entry name" value="ACP_syn_III_C"/>
    <property type="match status" value="1"/>
</dbReference>
<evidence type="ECO:0000313" key="17">
    <source>
        <dbReference type="EMBL" id="MPW26384.1"/>
    </source>
</evidence>
<dbReference type="SUPFAM" id="SSF53901">
    <property type="entry name" value="Thiolase-like"/>
    <property type="match status" value="1"/>
</dbReference>
<dbReference type="GO" id="GO:0033818">
    <property type="term" value="F:beta-ketoacyl-acyl-carrier-protein synthase III activity"/>
    <property type="evidence" value="ECO:0007669"/>
    <property type="project" value="UniProtKB-UniRule"/>
</dbReference>
<dbReference type="Proteomes" id="UP000440004">
    <property type="component" value="Unassembled WGS sequence"/>
</dbReference>
<accession>A0A6A7KAB6</accession>
<proteinExistence type="inferred from homology"/>
<dbReference type="GO" id="GO:0005737">
    <property type="term" value="C:cytoplasm"/>
    <property type="evidence" value="ECO:0007669"/>
    <property type="project" value="UniProtKB-SubCell"/>
</dbReference>
<evidence type="ECO:0000256" key="10">
    <source>
        <dbReference type="ARBA" id="ARBA00051096"/>
    </source>
</evidence>
<comment type="domain">
    <text evidence="14">The last Arg residue of the ACP-binding site is essential for the weak association between ACP/AcpP and FabH.</text>
</comment>
<evidence type="ECO:0000256" key="9">
    <source>
        <dbReference type="ARBA" id="ARBA00023315"/>
    </source>
</evidence>
<dbReference type="FunFam" id="3.40.47.10:FF:000004">
    <property type="entry name" value="3-oxoacyl-[acyl-carrier-protein] synthase 3"/>
    <property type="match status" value="1"/>
</dbReference>
<evidence type="ECO:0000256" key="1">
    <source>
        <dbReference type="ARBA" id="ARBA00005194"/>
    </source>
</evidence>
<feature type="active site" evidence="14">
    <location>
        <position position="253"/>
    </location>
</feature>
<evidence type="ECO:0000256" key="3">
    <source>
        <dbReference type="ARBA" id="ARBA00022490"/>
    </source>
</evidence>
<keyword evidence="8 14" id="KW-0275">Fatty acid biosynthesis</keyword>
<dbReference type="GO" id="GO:0006633">
    <property type="term" value="P:fatty acid biosynthetic process"/>
    <property type="evidence" value="ECO:0007669"/>
    <property type="project" value="UniProtKB-UniRule"/>
</dbReference>
<feature type="active site" evidence="14">
    <location>
        <position position="114"/>
    </location>
</feature>
<keyword evidence="9 14" id="KW-0012">Acyltransferase</keyword>
<evidence type="ECO:0000256" key="6">
    <source>
        <dbReference type="ARBA" id="ARBA00022832"/>
    </source>
</evidence>
<dbReference type="NCBIfam" id="NF006829">
    <property type="entry name" value="PRK09352.1"/>
    <property type="match status" value="1"/>
</dbReference>
<evidence type="ECO:0000256" key="4">
    <source>
        <dbReference type="ARBA" id="ARBA00022516"/>
    </source>
</evidence>
<dbReference type="Gene3D" id="3.40.47.10">
    <property type="match status" value="1"/>
</dbReference>
<comment type="catalytic activity">
    <reaction evidence="10">
        <text>malonyl-[ACP] + acetyl-CoA + H(+) = 3-oxobutanoyl-[ACP] + CO2 + CoA</text>
        <dbReference type="Rhea" id="RHEA:12080"/>
        <dbReference type="Rhea" id="RHEA-COMP:9623"/>
        <dbReference type="Rhea" id="RHEA-COMP:9625"/>
        <dbReference type="ChEBI" id="CHEBI:15378"/>
        <dbReference type="ChEBI" id="CHEBI:16526"/>
        <dbReference type="ChEBI" id="CHEBI:57287"/>
        <dbReference type="ChEBI" id="CHEBI:57288"/>
        <dbReference type="ChEBI" id="CHEBI:78449"/>
        <dbReference type="ChEBI" id="CHEBI:78450"/>
        <dbReference type="EC" id="2.3.1.180"/>
    </reaction>
    <physiologicalReaction direction="left-to-right" evidence="10">
        <dbReference type="Rhea" id="RHEA:12081"/>
    </physiologicalReaction>
</comment>
<feature type="domain" description="Beta-ketoacyl-[acyl-carrier-protein] synthase III C-terminal" evidence="15">
    <location>
        <begin position="238"/>
        <end position="326"/>
    </location>
</feature>